<dbReference type="GeneTree" id="ENSGT00940000153269"/>
<proteinExistence type="predicted"/>
<dbReference type="GO" id="GO:0016020">
    <property type="term" value="C:membrane"/>
    <property type="evidence" value="ECO:0007669"/>
    <property type="project" value="UniProtKB-SubCell"/>
</dbReference>
<dbReference type="Proteomes" id="UP000261540">
    <property type="component" value="Unplaced"/>
</dbReference>
<dbReference type="STRING" id="1676925.ENSPKIP00000034639"/>
<feature type="domain" description="E3 ubiquitin-protein ligase DCST1-like C-terminal" evidence="8">
    <location>
        <begin position="603"/>
        <end position="649"/>
    </location>
</feature>
<keyword evidence="4 6" id="KW-0472">Membrane</keyword>
<evidence type="ECO:0000259" key="8">
    <source>
        <dbReference type="Pfam" id="PF26037"/>
    </source>
</evidence>
<evidence type="ECO:0000256" key="4">
    <source>
        <dbReference type="ARBA" id="ARBA00023136"/>
    </source>
</evidence>
<evidence type="ECO:0000256" key="5">
    <source>
        <dbReference type="SAM" id="MobiDB-lite"/>
    </source>
</evidence>
<keyword evidence="3 6" id="KW-1133">Transmembrane helix</keyword>
<name>A0A3B3SVD7_9TELE</name>
<keyword evidence="10" id="KW-1185">Reference proteome</keyword>
<dbReference type="Pfam" id="PF07782">
    <property type="entry name" value="DC_STAMP"/>
    <property type="match status" value="1"/>
</dbReference>
<dbReference type="CTD" id="127579"/>
<evidence type="ECO:0000313" key="9">
    <source>
        <dbReference type="Ensembl" id="ENSPKIP00000034639.1"/>
    </source>
</evidence>
<feature type="transmembrane region" description="Helical" evidence="6">
    <location>
        <begin position="92"/>
        <end position="115"/>
    </location>
</feature>
<dbReference type="AlphaFoldDB" id="A0A3B3SVD7"/>
<feature type="domain" description="Dendritic cell-specific transmembrane protein-like" evidence="7">
    <location>
        <begin position="364"/>
        <end position="554"/>
    </location>
</feature>
<feature type="transmembrane region" description="Helical" evidence="6">
    <location>
        <begin position="335"/>
        <end position="354"/>
    </location>
</feature>
<evidence type="ECO:0000256" key="3">
    <source>
        <dbReference type="ARBA" id="ARBA00022989"/>
    </source>
</evidence>
<dbReference type="Pfam" id="PF26039">
    <property type="entry name" value="Dcst2"/>
    <property type="match status" value="1"/>
</dbReference>
<dbReference type="PANTHER" id="PTHR21041">
    <property type="entry name" value="DENDRITIC CELL-SPECIFIC TRANSMEMBRANE PROTEIN"/>
    <property type="match status" value="1"/>
</dbReference>
<feature type="transmembrane region" description="Helical" evidence="6">
    <location>
        <begin position="64"/>
        <end position="85"/>
    </location>
</feature>
<protein>
    <submittedName>
        <fullName evidence="9">DC-STAMP domain containing 2</fullName>
    </submittedName>
</protein>
<reference evidence="9" key="2">
    <citation type="submission" date="2025-09" db="UniProtKB">
        <authorList>
            <consortium name="Ensembl"/>
        </authorList>
    </citation>
    <scope>IDENTIFICATION</scope>
</reference>
<dbReference type="InterPro" id="IPR051856">
    <property type="entry name" value="CSR-E3_Ligase_Protein"/>
</dbReference>
<evidence type="ECO:0000256" key="2">
    <source>
        <dbReference type="ARBA" id="ARBA00022692"/>
    </source>
</evidence>
<dbReference type="InterPro" id="IPR058842">
    <property type="entry name" value="DCST1_C"/>
</dbReference>
<sequence>METDSDSDSSDSRTYAARWPRKRRRAAKSPLRQCVRSLAAFMFGLFLASVYGCITFFLQHYGFWFCLCSTVTIAALCAFGMGLFVRARVVVWLVLPALCCSHGKNLLLFLIFSMVTRGPLANTLENFNRAARSVACGIELAKNQSRQLVERASAPLRPVLGKIKQITKNAYAVAGRVQSLISSLTDSVSHIARMLRNVLYFLVRIGDVCEDKLGSPYRKCVKAFNDAQRNCTELLDAASGICDVVSGMQDLCNLTKVTLVFCVVPTYVMTQMKTKLADPTVAALEKMKRQFEFEISVSAHLDMHVNSSRSAQQVSQEIMEEVTVEVSFWRNNMNLFAYMGLVFLGLTCFQAVLYKRKYLHQDDFDNVYITEKFVTMDLRRSEDGRSSLLPLTRREALIYIRPCSLYLTEEERRATALNTMSVLRHMAVGGLLVALDLVVFWMFDTVYQLAQREIFVKAPVMVAVNMNGSSYASDMFKDIVAAFDVLQKGNITVLSKKCLIAPSETNYYGYMFIGLLYGFSLFIVVAGSYIKRLRRFVCASYYPKRERERVQFLYNHILSQRASLQKVLLRFVARRRADGEPSSLISIPGGSFLAHCFGAPMVCCMACGKEAKMRDDPTMFACSTPKCTGLLCLQCHHSLGKICPVCMGPLIFQEDSEEEIDSSDDQQVGLWTAALTSMSHHGHGKDTRQLLKLRIREALRRKPAAAGAEYSGRDSDTNSDISVQSSTSGPDMAYQEQVIRDDSESSDHDLEPFLAACVRREDKTQAVFTDSSSSHDDDMFSKNAHLHEVMVHSSLMPKPSGQTQEVPDTLKLQDLPTDEQTPSNM</sequence>
<evidence type="ECO:0000256" key="1">
    <source>
        <dbReference type="ARBA" id="ARBA00004141"/>
    </source>
</evidence>
<evidence type="ECO:0000256" key="6">
    <source>
        <dbReference type="SAM" id="Phobius"/>
    </source>
</evidence>
<dbReference type="Ensembl" id="ENSPKIT00000015557.1">
    <property type="protein sequence ID" value="ENSPKIP00000034639.1"/>
    <property type="gene ID" value="ENSPKIG00000013897.1"/>
</dbReference>
<accession>A0A3B3SVD7</accession>
<dbReference type="InterPro" id="IPR012858">
    <property type="entry name" value="DC_STAMP-like"/>
</dbReference>
<dbReference type="Pfam" id="PF26037">
    <property type="entry name" value="zf-RING_DCST1_C"/>
    <property type="match status" value="1"/>
</dbReference>
<feature type="region of interest" description="Disordered" evidence="5">
    <location>
        <begin position="794"/>
        <end position="825"/>
    </location>
</feature>
<keyword evidence="2 6" id="KW-0812">Transmembrane</keyword>
<feature type="compositionally biased region" description="Polar residues" evidence="5">
    <location>
        <begin position="718"/>
        <end position="729"/>
    </location>
</feature>
<feature type="transmembrane region" description="Helical" evidence="6">
    <location>
        <begin position="38"/>
        <end position="58"/>
    </location>
</feature>
<feature type="transmembrane region" description="Helical" evidence="6">
    <location>
        <begin position="507"/>
        <end position="530"/>
    </location>
</feature>
<feature type="region of interest" description="Disordered" evidence="5">
    <location>
        <begin position="703"/>
        <end position="733"/>
    </location>
</feature>
<comment type="subcellular location">
    <subcellularLocation>
        <location evidence="1">Membrane</location>
        <topology evidence="1">Multi-pass membrane protein</topology>
    </subcellularLocation>
</comment>
<organism evidence="9 10">
    <name type="scientific">Paramormyrops kingsleyae</name>
    <dbReference type="NCBI Taxonomy" id="1676925"/>
    <lineage>
        <taxon>Eukaryota</taxon>
        <taxon>Metazoa</taxon>
        <taxon>Chordata</taxon>
        <taxon>Craniata</taxon>
        <taxon>Vertebrata</taxon>
        <taxon>Euteleostomi</taxon>
        <taxon>Actinopterygii</taxon>
        <taxon>Neopterygii</taxon>
        <taxon>Teleostei</taxon>
        <taxon>Osteoglossocephala</taxon>
        <taxon>Osteoglossomorpha</taxon>
        <taxon>Osteoglossiformes</taxon>
        <taxon>Mormyridae</taxon>
        <taxon>Paramormyrops</taxon>
    </lineage>
</organism>
<evidence type="ECO:0000313" key="10">
    <source>
        <dbReference type="Proteomes" id="UP000261540"/>
    </source>
</evidence>
<dbReference type="PANTHER" id="PTHR21041:SF6">
    <property type="entry name" value="DC-STAMP DOMAIN-CONTAINING PROTEIN 2"/>
    <property type="match status" value="1"/>
</dbReference>
<evidence type="ECO:0000259" key="7">
    <source>
        <dbReference type="Pfam" id="PF07782"/>
    </source>
</evidence>
<feature type="transmembrane region" description="Helical" evidence="6">
    <location>
        <begin position="422"/>
        <end position="443"/>
    </location>
</feature>
<reference evidence="9" key="1">
    <citation type="submission" date="2025-08" db="UniProtKB">
        <authorList>
            <consortium name="Ensembl"/>
        </authorList>
    </citation>
    <scope>IDENTIFICATION</scope>
</reference>